<feature type="region of interest" description="Disordered" evidence="1">
    <location>
        <begin position="237"/>
        <end position="270"/>
    </location>
</feature>
<proteinExistence type="predicted"/>
<gene>
    <name evidence="2" type="ORF">PLOB_00023737</name>
</gene>
<comment type="caution">
    <text evidence="2">The sequence shown here is derived from an EMBL/GenBank/DDBJ whole genome shotgun (WGS) entry which is preliminary data.</text>
</comment>
<name>A0ABN8NPV8_9CNID</name>
<dbReference type="Proteomes" id="UP001159405">
    <property type="component" value="Unassembled WGS sequence"/>
</dbReference>
<accession>A0ABN8NPV8</accession>
<keyword evidence="3" id="KW-1185">Reference proteome</keyword>
<feature type="non-terminal residue" evidence="2">
    <location>
        <position position="293"/>
    </location>
</feature>
<reference evidence="2 3" key="1">
    <citation type="submission" date="2022-05" db="EMBL/GenBank/DDBJ databases">
        <authorList>
            <consortium name="Genoscope - CEA"/>
            <person name="William W."/>
        </authorList>
    </citation>
    <scope>NUCLEOTIDE SEQUENCE [LARGE SCALE GENOMIC DNA]</scope>
</reference>
<evidence type="ECO:0000313" key="2">
    <source>
        <dbReference type="EMBL" id="CAH3115531.1"/>
    </source>
</evidence>
<sequence length="293" mass="33155">MELPDGTTSVKPDPTTCLNAKFTFTQPIHVVDGLLYLCSTFSWRFVNLNEAFDKAIHQPYETPKTVLNVFKPWMTNLALWNMDLGLDLNDQFVDLPVSPHYWKPRTLSVTLLRGIQIIDMSSLKQNNSYTAALEWYQKDAWLFNRSNFGADGSGLTVNHMTVEKHTHEQNKTHLIYYHTLTIQFTKTSSKDAKLNIEFDIGFPLSAAYPGDLKDNTFLVLYGVDGHVEQVPDVYDDHPIIPSSHKTTETTTTSTGDKKASKHPKSHGTENLRPLFLSCNLTKSIDGNKTIMKS</sequence>
<dbReference type="EMBL" id="CALNXK010000028">
    <property type="protein sequence ID" value="CAH3115531.1"/>
    <property type="molecule type" value="Genomic_DNA"/>
</dbReference>
<organism evidence="2 3">
    <name type="scientific">Porites lobata</name>
    <dbReference type="NCBI Taxonomy" id="104759"/>
    <lineage>
        <taxon>Eukaryota</taxon>
        <taxon>Metazoa</taxon>
        <taxon>Cnidaria</taxon>
        <taxon>Anthozoa</taxon>
        <taxon>Hexacorallia</taxon>
        <taxon>Scleractinia</taxon>
        <taxon>Fungiina</taxon>
        <taxon>Poritidae</taxon>
        <taxon>Porites</taxon>
    </lineage>
</organism>
<protein>
    <submittedName>
        <fullName evidence="2">Uncharacterized protein</fullName>
    </submittedName>
</protein>
<evidence type="ECO:0000313" key="3">
    <source>
        <dbReference type="Proteomes" id="UP001159405"/>
    </source>
</evidence>
<feature type="compositionally biased region" description="Low complexity" evidence="1">
    <location>
        <begin position="242"/>
        <end position="254"/>
    </location>
</feature>
<evidence type="ECO:0000256" key="1">
    <source>
        <dbReference type="SAM" id="MobiDB-lite"/>
    </source>
</evidence>